<comment type="caution">
    <text evidence="1">The sequence shown here is derived from an EMBL/GenBank/DDBJ whole genome shotgun (WGS) entry which is preliminary data.</text>
</comment>
<accession>A0A5B7H5U8</accession>
<dbReference type="Proteomes" id="UP000324222">
    <property type="component" value="Unassembled WGS sequence"/>
</dbReference>
<organism evidence="1 2">
    <name type="scientific">Portunus trituberculatus</name>
    <name type="common">Swimming crab</name>
    <name type="synonym">Neptunus trituberculatus</name>
    <dbReference type="NCBI Taxonomy" id="210409"/>
    <lineage>
        <taxon>Eukaryota</taxon>
        <taxon>Metazoa</taxon>
        <taxon>Ecdysozoa</taxon>
        <taxon>Arthropoda</taxon>
        <taxon>Crustacea</taxon>
        <taxon>Multicrustacea</taxon>
        <taxon>Malacostraca</taxon>
        <taxon>Eumalacostraca</taxon>
        <taxon>Eucarida</taxon>
        <taxon>Decapoda</taxon>
        <taxon>Pleocyemata</taxon>
        <taxon>Brachyura</taxon>
        <taxon>Eubrachyura</taxon>
        <taxon>Portunoidea</taxon>
        <taxon>Portunidae</taxon>
        <taxon>Portuninae</taxon>
        <taxon>Portunus</taxon>
    </lineage>
</organism>
<gene>
    <name evidence="1" type="ORF">E2C01_060569</name>
</gene>
<dbReference type="EMBL" id="VSRR010024734">
    <property type="protein sequence ID" value="MPC66422.1"/>
    <property type="molecule type" value="Genomic_DNA"/>
</dbReference>
<evidence type="ECO:0000313" key="2">
    <source>
        <dbReference type="Proteomes" id="UP000324222"/>
    </source>
</evidence>
<reference evidence="1 2" key="1">
    <citation type="submission" date="2019-05" db="EMBL/GenBank/DDBJ databases">
        <title>Another draft genome of Portunus trituberculatus and its Hox gene families provides insights of decapod evolution.</title>
        <authorList>
            <person name="Jeong J.-H."/>
            <person name="Song I."/>
            <person name="Kim S."/>
            <person name="Choi T."/>
            <person name="Kim D."/>
            <person name="Ryu S."/>
            <person name="Kim W."/>
        </authorList>
    </citation>
    <scope>NUCLEOTIDE SEQUENCE [LARGE SCALE GENOMIC DNA]</scope>
    <source>
        <tissue evidence="1">Muscle</tissue>
    </source>
</reference>
<keyword evidence="2" id="KW-1185">Reference proteome</keyword>
<name>A0A5B7H5U8_PORTR</name>
<sequence>MARLVATGTFVATRCTFGLQGEACDQKDGRPAHRLYITAAAHTTRLFSSSSSSCLLSLPGPSAQTSLSMLKRE</sequence>
<evidence type="ECO:0000313" key="1">
    <source>
        <dbReference type="EMBL" id="MPC66422.1"/>
    </source>
</evidence>
<protein>
    <submittedName>
        <fullName evidence="1">Uncharacterized protein</fullName>
    </submittedName>
</protein>
<dbReference type="AlphaFoldDB" id="A0A5B7H5U8"/>
<proteinExistence type="predicted"/>